<evidence type="ECO:0000256" key="1">
    <source>
        <dbReference type="SAM" id="MobiDB-lite"/>
    </source>
</evidence>
<organism evidence="3 4">
    <name type="scientific">Candidatus Synechococcus spongiarum 15L</name>
    <dbReference type="NCBI Taxonomy" id="1608419"/>
    <lineage>
        <taxon>Bacteria</taxon>
        <taxon>Bacillati</taxon>
        <taxon>Cyanobacteriota</taxon>
        <taxon>Cyanophyceae</taxon>
        <taxon>Synechococcales</taxon>
        <taxon>Synechococcaceae</taxon>
        <taxon>Synechococcus</taxon>
    </lineage>
</organism>
<dbReference type="EMBL" id="JYFQ01000090">
    <property type="protein sequence ID" value="KKZ13402.1"/>
    <property type="molecule type" value="Genomic_DNA"/>
</dbReference>
<dbReference type="Proteomes" id="UP000035037">
    <property type="component" value="Unassembled WGS sequence"/>
</dbReference>
<feature type="region of interest" description="Disordered" evidence="1">
    <location>
        <begin position="1"/>
        <end position="33"/>
    </location>
</feature>
<reference evidence="3 4" key="1">
    <citation type="submission" date="2015-02" db="EMBL/GenBank/DDBJ databases">
        <authorList>
            <person name="Slaby B."/>
            <person name="Hentschel U."/>
        </authorList>
    </citation>
    <scope>NUCLEOTIDE SEQUENCE [LARGE SCALE GENOMIC DNA]</scope>
    <source>
        <strain evidence="3">15L</strain>
    </source>
</reference>
<evidence type="ECO:0000313" key="4">
    <source>
        <dbReference type="Proteomes" id="UP000035037"/>
    </source>
</evidence>
<comment type="caution">
    <text evidence="3">The sequence shown here is derived from an EMBL/GenBank/DDBJ whole genome shotgun (WGS) entry which is preliminary data.</text>
</comment>
<reference evidence="3 4" key="2">
    <citation type="submission" date="2015-05" db="EMBL/GenBank/DDBJ databases">
        <title>Lifestyle Evolution in Cyanobacterial Symbionts of Sponges.</title>
        <authorList>
            <person name="Burgsdorf I."/>
            <person name="Slaby B.M."/>
            <person name="Handley K.M."/>
            <person name="Haber M."/>
            <person name="Blom J."/>
            <person name="Marshall C.W."/>
            <person name="Gilbert J.A."/>
            <person name="Hentschel U."/>
            <person name="Steindler L."/>
        </authorList>
    </citation>
    <scope>NUCLEOTIDE SEQUENCE [LARGE SCALE GENOMIC DNA]</scope>
    <source>
        <strain evidence="3">15L</strain>
    </source>
</reference>
<name>A0A0G8AWG0_9SYNE</name>
<dbReference type="AlphaFoldDB" id="A0A0G8AWG0"/>
<sequence length="137" mass="15400">MVVSEEVLNKLFQDSPHPSTHRKRYPTTPPPKKKLIEVTLPLAAINKASVREKSIRHGHPSTLPCGGRGVHWQRAGQCCLRNWWTRSPQPPGQIRVMAAAGGGQPQPGVLAPHLQPVAWEQSSRRRQSQSRRISWEQ</sequence>
<feature type="region of interest" description="Disordered" evidence="1">
    <location>
        <begin position="98"/>
        <end position="137"/>
    </location>
</feature>
<dbReference type="Pfam" id="PF06634">
    <property type="entry name" value="DUF1156"/>
    <property type="match status" value="1"/>
</dbReference>
<proteinExistence type="predicted"/>
<dbReference type="PATRIC" id="fig|1608419.3.peg.2437"/>
<accession>A0A0G8AWG0</accession>
<protein>
    <recommendedName>
        <fullName evidence="2">DUF1156 domain-containing protein</fullName>
    </recommendedName>
</protein>
<dbReference type="InterPro" id="IPR009537">
    <property type="entry name" value="DUF1156"/>
</dbReference>
<feature type="domain" description="DUF1156" evidence="2">
    <location>
        <begin position="40"/>
        <end position="63"/>
    </location>
</feature>
<evidence type="ECO:0000313" key="3">
    <source>
        <dbReference type="EMBL" id="KKZ13402.1"/>
    </source>
</evidence>
<evidence type="ECO:0000259" key="2">
    <source>
        <dbReference type="Pfam" id="PF06634"/>
    </source>
</evidence>
<gene>
    <name evidence="3" type="ORF">TQ37_04450</name>
</gene>